<proteinExistence type="predicted"/>
<dbReference type="Proteomes" id="UP000032668">
    <property type="component" value="Unassembled WGS sequence"/>
</dbReference>
<organism evidence="1 2">
    <name type="scientific">Acidocella aminolytica 101 = DSM 11237</name>
    <dbReference type="NCBI Taxonomy" id="1120923"/>
    <lineage>
        <taxon>Bacteria</taxon>
        <taxon>Pseudomonadati</taxon>
        <taxon>Pseudomonadota</taxon>
        <taxon>Alphaproteobacteria</taxon>
        <taxon>Acetobacterales</taxon>
        <taxon>Acidocellaceae</taxon>
        <taxon>Acidocella</taxon>
    </lineage>
</organism>
<accession>A0A0D6PFT6</accession>
<dbReference type="Gene3D" id="3.90.960.10">
    <property type="entry name" value="YbaK/aminoacyl-tRNA synthetase-associated domain"/>
    <property type="match status" value="1"/>
</dbReference>
<protein>
    <submittedName>
        <fullName evidence="1">Uncharacterized protein</fullName>
    </submittedName>
</protein>
<evidence type="ECO:0000313" key="2">
    <source>
        <dbReference type="Proteomes" id="UP000032668"/>
    </source>
</evidence>
<name>A0A0D6PFT6_9PROT</name>
<dbReference type="InterPro" id="IPR036754">
    <property type="entry name" value="YbaK/aa-tRNA-synt-asso_dom_sf"/>
</dbReference>
<gene>
    <name evidence="1" type="ORF">Aam_051_011</name>
</gene>
<reference evidence="1 2" key="1">
    <citation type="submission" date="2012-11" db="EMBL/GenBank/DDBJ databases">
        <title>Whole genome sequence of Acidocella aminolytica 101 = DSM 11237.</title>
        <authorList>
            <person name="Azuma Y."/>
            <person name="Higashiura N."/>
            <person name="Hirakawa H."/>
            <person name="Matsushita K."/>
        </authorList>
    </citation>
    <scope>NUCLEOTIDE SEQUENCE [LARGE SCALE GENOMIC DNA]</scope>
    <source>
        <strain evidence="2">101 / DSM 11237</strain>
    </source>
</reference>
<sequence>MICKVPIYFDLSLRRFEDIYVPVGCPRKILRIPVDRLARMVGAQWIDVSRPARVVDETIEIAPRDYILV</sequence>
<dbReference type="GO" id="GO:0002161">
    <property type="term" value="F:aminoacyl-tRNA deacylase activity"/>
    <property type="evidence" value="ECO:0007669"/>
    <property type="project" value="InterPro"/>
</dbReference>
<dbReference type="SUPFAM" id="SSF55826">
    <property type="entry name" value="YbaK/ProRS associated domain"/>
    <property type="match status" value="1"/>
</dbReference>
<evidence type="ECO:0000313" key="1">
    <source>
        <dbReference type="EMBL" id="GAN80547.1"/>
    </source>
</evidence>
<comment type="caution">
    <text evidence="1">The sequence shown here is derived from an EMBL/GenBank/DDBJ whole genome shotgun (WGS) entry which is preliminary data.</text>
</comment>
<keyword evidence="2" id="KW-1185">Reference proteome</keyword>
<dbReference type="EMBL" id="BANC01000050">
    <property type="protein sequence ID" value="GAN80547.1"/>
    <property type="molecule type" value="Genomic_DNA"/>
</dbReference>
<dbReference type="AlphaFoldDB" id="A0A0D6PFT6"/>